<dbReference type="KEGG" id="anh:A6F65_01802"/>
<evidence type="ECO:0000256" key="1">
    <source>
        <dbReference type="SAM" id="SignalP"/>
    </source>
</evidence>
<gene>
    <name evidence="2" type="ORF">A6F65_01802</name>
</gene>
<dbReference type="Proteomes" id="UP000092698">
    <property type="component" value="Chromosome"/>
</dbReference>
<protein>
    <recommendedName>
        <fullName evidence="4">UrcA family protein</fullName>
    </recommendedName>
</protein>
<dbReference type="STRING" id="645517.A6F65_01802"/>
<evidence type="ECO:0000313" key="3">
    <source>
        <dbReference type="Proteomes" id="UP000092698"/>
    </source>
</evidence>
<feature type="signal peptide" evidence="1">
    <location>
        <begin position="1"/>
        <end position="23"/>
    </location>
</feature>
<keyword evidence="1" id="KW-0732">Signal</keyword>
<organism evidence="2 3">
    <name type="scientific">Paraurantiacibacter namhicola</name>
    <dbReference type="NCBI Taxonomy" id="645517"/>
    <lineage>
        <taxon>Bacteria</taxon>
        <taxon>Pseudomonadati</taxon>
        <taxon>Pseudomonadota</taxon>
        <taxon>Alphaproteobacteria</taxon>
        <taxon>Sphingomonadales</taxon>
        <taxon>Erythrobacteraceae</taxon>
        <taxon>Paraurantiacibacter</taxon>
    </lineage>
</organism>
<sequence length="138" mass="14834">MRKGMIAIAAAALSIGFAPHVAAQNMEYGAYDKPTGAASPPTGNFYPHSQRATTFEVEHGSEPDSAYLAALEFTNCVQRNSPDRITKFLAQPIGSRAERWAARRMMQHAPGCHSQAMVTSLSLLRSAAKETLARSPAS</sequence>
<reference evidence="2 3" key="1">
    <citation type="submission" date="2016-07" db="EMBL/GenBank/DDBJ databases">
        <title>Complete genome sequence of Altererythrobacter namhicola JCM 16345T, containing esterase-encoding genes.</title>
        <authorList>
            <person name="Cheng H."/>
            <person name="Wu Y.-H."/>
            <person name="Jian S.-L."/>
            <person name="Huo Y.-Y."/>
            <person name="Wang C.-S."/>
            <person name="Xu X.-W."/>
        </authorList>
    </citation>
    <scope>NUCLEOTIDE SEQUENCE [LARGE SCALE GENOMIC DNA]</scope>
    <source>
        <strain evidence="2 3">JCM 16345</strain>
    </source>
</reference>
<evidence type="ECO:0000313" key="2">
    <source>
        <dbReference type="EMBL" id="ANU08097.1"/>
    </source>
</evidence>
<feature type="chain" id="PRO_5008884495" description="UrcA family protein" evidence="1">
    <location>
        <begin position="24"/>
        <end position="138"/>
    </location>
</feature>
<dbReference type="EMBL" id="CP016545">
    <property type="protein sequence ID" value="ANU08097.1"/>
    <property type="molecule type" value="Genomic_DNA"/>
</dbReference>
<proteinExistence type="predicted"/>
<dbReference type="AlphaFoldDB" id="A0A1C7D9J4"/>
<keyword evidence="3" id="KW-1185">Reference proteome</keyword>
<name>A0A1C7D9J4_9SPHN</name>
<accession>A0A1C7D9J4</accession>
<evidence type="ECO:0008006" key="4">
    <source>
        <dbReference type="Google" id="ProtNLM"/>
    </source>
</evidence>